<reference evidence="9 10" key="1">
    <citation type="submission" date="2019-01" db="EMBL/GenBank/DDBJ databases">
        <authorList>
            <person name="Sayadi A."/>
        </authorList>
    </citation>
    <scope>NUCLEOTIDE SEQUENCE [LARGE SCALE GENOMIC DNA]</scope>
</reference>
<feature type="domain" description="C2H2-type" evidence="8">
    <location>
        <begin position="405"/>
        <end position="432"/>
    </location>
</feature>
<dbReference type="PROSITE" id="PS50157">
    <property type="entry name" value="ZINC_FINGER_C2H2_2"/>
    <property type="match status" value="4"/>
</dbReference>
<evidence type="ECO:0000256" key="4">
    <source>
        <dbReference type="ARBA" id="ARBA00022771"/>
    </source>
</evidence>
<evidence type="ECO:0000313" key="10">
    <source>
        <dbReference type="Proteomes" id="UP000410492"/>
    </source>
</evidence>
<dbReference type="PANTHER" id="PTHR24394">
    <property type="entry name" value="ZINC FINGER PROTEIN"/>
    <property type="match status" value="1"/>
</dbReference>
<dbReference type="AlphaFoldDB" id="A0A653DRM7"/>
<keyword evidence="10" id="KW-1185">Reference proteome</keyword>
<evidence type="ECO:0000256" key="6">
    <source>
        <dbReference type="ARBA" id="ARBA00023242"/>
    </source>
</evidence>
<organism evidence="9 10">
    <name type="scientific">Callosobruchus maculatus</name>
    <name type="common">Southern cowpea weevil</name>
    <name type="synonym">Pulse bruchid</name>
    <dbReference type="NCBI Taxonomy" id="64391"/>
    <lineage>
        <taxon>Eukaryota</taxon>
        <taxon>Metazoa</taxon>
        <taxon>Ecdysozoa</taxon>
        <taxon>Arthropoda</taxon>
        <taxon>Hexapoda</taxon>
        <taxon>Insecta</taxon>
        <taxon>Pterygota</taxon>
        <taxon>Neoptera</taxon>
        <taxon>Endopterygota</taxon>
        <taxon>Coleoptera</taxon>
        <taxon>Polyphaga</taxon>
        <taxon>Cucujiformia</taxon>
        <taxon>Chrysomeloidea</taxon>
        <taxon>Chrysomelidae</taxon>
        <taxon>Bruchinae</taxon>
        <taxon>Bruchini</taxon>
        <taxon>Callosobruchus</taxon>
    </lineage>
</organism>
<keyword evidence="4 7" id="KW-0863">Zinc-finger</keyword>
<keyword evidence="5" id="KW-0862">Zinc</keyword>
<gene>
    <name evidence="9" type="ORF">CALMAC_LOCUS19717</name>
</gene>
<dbReference type="SMART" id="SM00355">
    <property type="entry name" value="ZnF_C2H2"/>
    <property type="match status" value="9"/>
</dbReference>
<dbReference type="GO" id="GO:0005634">
    <property type="term" value="C:nucleus"/>
    <property type="evidence" value="ECO:0007669"/>
    <property type="project" value="UniProtKB-SubCell"/>
</dbReference>
<keyword evidence="2" id="KW-0479">Metal-binding</keyword>
<dbReference type="FunFam" id="3.30.160.60:FF:002075">
    <property type="entry name" value="zinc finger protein 646"/>
    <property type="match status" value="1"/>
</dbReference>
<evidence type="ECO:0000256" key="3">
    <source>
        <dbReference type="ARBA" id="ARBA00022737"/>
    </source>
</evidence>
<proteinExistence type="predicted"/>
<sequence>MDVEVKREELLFENDVQEEKVVVKEEPEEFVTTENELQDPENEASGFIHKCIAPCRSRFTRRCYLEIHLKRHSSSTYCTLCSRDFESSVTYLKHLSRHLKTKAKEYEEENLFCFHCCSQHVSKKALQYHGRTYCVQNKNFEQKKKQKNRCMKLLYQKRKNLQKPVNEAANANVKLEEAEHVMDKDECEFEDSPEYITISALTDLTSKDCNEASNVDVVKQENKDIVEYTAEEKPTVLTSKGYDEASKVDVVKQEIEDTVEYTAEVNELAKEEEGSSNDYEAEENAIMQDQNAAEGNEDARNSINSDLWRSADNYPACRICGAKFRYTPSRDIHEIVHNETMVCTLCDNLPFHKLNDLKSHVFRHLKEKEAELKHIELQCPYCRQRFTTRKIVMLHLRTHTDERPFKCDICGKAFRQMSSLSTHLVTHSKEKAYICKDCGGEYTTASSLKRHIRKMHNMQRSIKCAHCSLTFHNVKAVQEHRTTAHVNKLYKRYCSLCNEYFFSKINYSAHTKMHRSSL</sequence>
<evidence type="ECO:0000256" key="1">
    <source>
        <dbReference type="ARBA" id="ARBA00004123"/>
    </source>
</evidence>
<evidence type="ECO:0000313" key="9">
    <source>
        <dbReference type="EMBL" id="VEN62667.1"/>
    </source>
</evidence>
<dbReference type="EMBL" id="CAACVG010014031">
    <property type="protein sequence ID" value="VEN62667.1"/>
    <property type="molecule type" value="Genomic_DNA"/>
</dbReference>
<evidence type="ECO:0000259" key="8">
    <source>
        <dbReference type="PROSITE" id="PS50157"/>
    </source>
</evidence>
<dbReference type="SUPFAM" id="SSF57667">
    <property type="entry name" value="beta-beta-alpha zinc fingers"/>
    <property type="match status" value="2"/>
</dbReference>
<accession>A0A653DRM7</accession>
<dbReference type="Pfam" id="PF00096">
    <property type="entry name" value="zf-C2H2"/>
    <property type="match status" value="2"/>
</dbReference>
<keyword evidence="3" id="KW-0677">Repeat</keyword>
<feature type="domain" description="C2H2-type" evidence="8">
    <location>
        <begin position="49"/>
        <end position="77"/>
    </location>
</feature>
<dbReference type="PROSITE" id="PS00028">
    <property type="entry name" value="ZINC_FINGER_C2H2_1"/>
    <property type="match status" value="7"/>
</dbReference>
<dbReference type="OrthoDB" id="6757281at2759"/>
<dbReference type="Gene3D" id="3.30.160.60">
    <property type="entry name" value="Classic Zinc Finger"/>
    <property type="match status" value="3"/>
</dbReference>
<comment type="subcellular location">
    <subcellularLocation>
        <location evidence="1">Nucleus</location>
    </subcellularLocation>
</comment>
<protein>
    <recommendedName>
        <fullName evidence="8">C2H2-type domain-containing protein</fullName>
    </recommendedName>
</protein>
<dbReference type="GO" id="GO:0008270">
    <property type="term" value="F:zinc ion binding"/>
    <property type="evidence" value="ECO:0007669"/>
    <property type="project" value="UniProtKB-KW"/>
</dbReference>
<dbReference type="PANTHER" id="PTHR24394:SF43">
    <property type="entry name" value="ZINC FINGER AND BTB DOMAIN CONTAINING 39"/>
    <property type="match status" value="1"/>
</dbReference>
<evidence type="ECO:0000256" key="5">
    <source>
        <dbReference type="ARBA" id="ARBA00022833"/>
    </source>
</evidence>
<dbReference type="InterPro" id="IPR036236">
    <property type="entry name" value="Znf_C2H2_sf"/>
</dbReference>
<evidence type="ECO:0000256" key="7">
    <source>
        <dbReference type="PROSITE-ProRule" id="PRU00042"/>
    </source>
</evidence>
<feature type="domain" description="C2H2-type" evidence="8">
    <location>
        <begin position="433"/>
        <end position="461"/>
    </location>
</feature>
<feature type="domain" description="C2H2-type" evidence="8">
    <location>
        <begin position="377"/>
        <end position="404"/>
    </location>
</feature>
<dbReference type="InterPro" id="IPR013087">
    <property type="entry name" value="Znf_C2H2_type"/>
</dbReference>
<keyword evidence="6" id="KW-0539">Nucleus</keyword>
<dbReference type="GO" id="GO:0000981">
    <property type="term" value="F:DNA-binding transcription factor activity, RNA polymerase II-specific"/>
    <property type="evidence" value="ECO:0007669"/>
    <property type="project" value="TreeGrafter"/>
</dbReference>
<dbReference type="Proteomes" id="UP000410492">
    <property type="component" value="Unassembled WGS sequence"/>
</dbReference>
<evidence type="ECO:0000256" key="2">
    <source>
        <dbReference type="ARBA" id="ARBA00022723"/>
    </source>
</evidence>
<name>A0A653DRM7_CALMS</name>